<dbReference type="InterPro" id="IPR000742">
    <property type="entry name" value="EGF"/>
</dbReference>
<feature type="transmembrane region" description="Helical" evidence="3">
    <location>
        <begin position="203"/>
        <end position="225"/>
    </location>
</feature>
<dbReference type="SMART" id="SM00181">
    <property type="entry name" value="EGF"/>
    <property type="match status" value="3"/>
</dbReference>
<dbReference type="GeneID" id="100370233"/>
<evidence type="ECO:0000313" key="6">
    <source>
        <dbReference type="Proteomes" id="UP000694865"/>
    </source>
</evidence>
<feature type="domain" description="EGF-like" evidence="5">
    <location>
        <begin position="24"/>
        <end position="64"/>
    </location>
</feature>
<dbReference type="InterPro" id="IPR051830">
    <property type="entry name" value="NOTCH_homolog"/>
</dbReference>
<keyword evidence="6" id="KW-1185">Reference proteome</keyword>
<feature type="compositionally biased region" description="Low complexity" evidence="2">
    <location>
        <begin position="258"/>
        <end position="269"/>
    </location>
</feature>
<evidence type="ECO:0000256" key="2">
    <source>
        <dbReference type="SAM" id="MobiDB-lite"/>
    </source>
</evidence>
<feature type="region of interest" description="Disordered" evidence="2">
    <location>
        <begin position="242"/>
        <end position="384"/>
    </location>
</feature>
<feature type="region of interest" description="Disordered" evidence="2">
    <location>
        <begin position="397"/>
        <end position="422"/>
    </location>
</feature>
<evidence type="ECO:0000256" key="1">
    <source>
        <dbReference type="PROSITE-ProRule" id="PRU00076"/>
    </source>
</evidence>
<dbReference type="RefSeq" id="XP_006822550.1">
    <property type="nucleotide sequence ID" value="XM_006822487.1"/>
</dbReference>
<proteinExistence type="predicted"/>
<dbReference type="SUPFAM" id="SSF57196">
    <property type="entry name" value="EGF/Laminin"/>
    <property type="match status" value="2"/>
</dbReference>
<feature type="signal peptide" evidence="4">
    <location>
        <begin position="1"/>
        <end position="22"/>
    </location>
</feature>
<comment type="caution">
    <text evidence="1">Lacks conserved residue(s) required for the propagation of feature annotation.</text>
</comment>
<feature type="disulfide bond" evidence="1">
    <location>
        <begin position="173"/>
        <end position="182"/>
    </location>
</feature>
<feature type="compositionally biased region" description="Basic and acidic residues" evidence="2">
    <location>
        <begin position="242"/>
        <end position="252"/>
    </location>
</feature>
<gene>
    <name evidence="7" type="primary">LOC100370233</name>
</gene>
<organism evidence="6 7">
    <name type="scientific">Saccoglossus kowalevskii</name>
    <name type="common">Acorn worm</name>
    <dbReference type="NCBI Taxonomy" id="10224"/>
    <lineage>
        <taxon>Eukaryota</taxon>
        <taxon>Metazoa</taxon>
        <taxon>Hemichordata</taxon>
        <taxon>Enteropneusta</taxon>
        <taxon>Harrimaniidae</taxon>
        <taxon>Saccoglossus</taxon>
    </lineage>
</organism>
<feature type="compositionally biased region" description="Polar residues" evidence="2">
    <location>
        <begin position="399"/>
        <end position="416"/>
    </location>
</feature>
<feature type="domain" description="EGF-like" evidence="5">
    <location>
        <begin position="147"/>
        <end position="183"/>
    </location>
</feature>
<name>A0ABM0MRA9_SACKO</name>
<feature type="domain" description="EGF-like" evidence="5">
    <location>
        <begin position="80"/>
        <end position="120"/>
    </location>
</feature>
<evidence type="ECO:0000256" key="3">
    <source>
        <dbReference type="SAM" id="Phobius"/>
    </source>
</evidence>
<feature type="chain" id="PRO_5046021489" evidence="4">
    <location>
        <begin position="23"/>
        <end position="422"/>
    </location>
</feature>
<feature type="disulfide bond" evidence="1">
    <location>
        <begin position="110"/>
        <end position="119"/>
    </location>
</feature>
<keyword evidence="3" id="KW-0472">Membrane</keyword>
<keyword evidence="1" id="KW-1015">Disulfide bond</keyword>
<dbReference type="PROSITE" id="PS00022">
    <property type="entry name" value="EGF_1"/>
    <property type="match status" value="3"/>
</dbReference>
<dbReference type="PROSITE" id="PS50026">
    <property type="entry name" value="EGF_3"/>
    <property type="match status" value="3"/>
</dbReference>
<keyword evidence="3" id="KW-0812">Transmembrane</keyword>
<dbReference type="PROSITE" id="PS01186">
    <property type="entry name" value="EGF_2"/>
    <property type="match status" value="2"/>
</dbReference>
<protein>
    <submittedName>
        <fullName evidence="7">Uncharacterized protein LOC100370233</fullName>
    </submittedName>
</protein>
<dbReference type="Proteomes" id="UP000694865">
    <property type="component" value="Unplaced"/>
</dbReference>
<dbReference type="PANTHER" id="PTHR24033:SF151">
    <property type="entry name" value="NOTCH 2"/>
    <property type="match status" value="1"/>
</dbReference>
<keyword evidence="1" id="KW-0245">EGF-like domain</keyword>
<reference evidence="7" key="1">
    <citation type="submission" date="2025-08" db="UniProtKB">
        <authorList>
            <consortium name="RefSeq"/>
        </authorList>
    </citation>
    <scope>IDENTIFICATION</scope>
    <source>
        <tissue evidence="7">Testes</tissue>
    </source>
</reference>
<dbReference type="Gene3D" id="2.10.25.10">
    <property type="entry name" value="Laminin"/>
    <property type="match status" value="1"/>
</dbReference>
<keyword evidence="3" id="KW-1133">Transmembrane helix</keyword>
<accession>A0ABM0MRA9</accession>
<sequence length="422" mass="47529">MVHVAAILIYIAVLETQYSATGQEYDVCATDYDCSNRQGYCHYDALKKAYVCKCYYGYYGRKCENKGTSISEPITNDYKNNDACITDSDCTNRQGYCHYDESNGTYVCRCYYGYYGRKCEYCYWFESSCNDNDDDDVITSIPQTTNDYRICHRNYCGDHGACYYTSEDLWCVCDEGYQGEYCRDRIQIVNIAKLKRDKMATLITVYSLTSVVVLVCVIVILCKVFNTWDSGCRRKSEQTHRDTTFEGVDLSHEPGTWLSNENNLSNASLQRSNHNASDSGDILMQITPGHSSDQLAGQHDSEQTSELHGMQQPTAPFPLAASPNSGYQYDDLPPSYMDVSQATYPEHAPTPERDQHGSMGNTHASESPTAPTMDQPVPDSPPPNYESVIGMRTIDNETDSNLLPTNTDVTNGNYRSTAEHYV</sequence>
<evidence type="ECO:0000256" key="4">
    <source>
        <dbReference type="SAM" id="SignalP"/>
    </source>
</evidence>
<evidence type="ECO:0000259" key="5">
    <source>
        <dbReference type="PROSITE" id="PS50026"/>
    </source>
</evidence>
<feature type="compositionally biased region" description="Polar residues" evidence="2">
    <location>
        <begin position="358"/>
        <end position="372"/>
    </location>
</feature>
<dbReference type="PANTHER" id="PTHR24033">
    <property type="entry name" value="EGF-LIKE DOMAIN-CONTAINING PROTEIN"/>
    <property type="match status" value="1"/>
</dbReference>
<keyword evidence="4" id="KW-0732">Signal</keyword>
<evidence type="ECO:0000313" key="7">
    <source>
        <dbReference type="RefSeq" id="XP_006822550.1"/>
    </source>
</evidence>
<feature type="disulfide bond" evidence="1">
    <location>
        <begin position="54"/>
        <end position="63"/>
    </location>
</feature>